<evidence type="ECO:0000256" key="6">
    <source>
        <dbReference type="ARBA" id="ARBA00022490"/>
    </source>
</evidence>
<dbReference type="InterPro" id="IPR035990">
    <property type="entry name" value="TIM_sf"/>
</dbReference>
<dbReference type="EC" id="5.3.1.1" evidence="3 9"/>
<accession>A0A2L2XHQ1</accession>
<comment type="subunit">
    <text evidence="9 10">Homodimer.</text>
</comment>
<feature type="binding site" evidence="9">
    <location>
        <begin position="9"/>
        <end position="11"/>
    </location>
    <ligand>
        <name>substrate</name>
    </ligand>
</feature>
<dbReference type="PROSITE" id="PS51440">
    <property type="entry name" value="TIM_2"/>
    <property type="match status" value="1"/>
</dbReference>
<dbReference type="GO" id="GO:0019563">
    <property type="term" value="P:glycerol catabolic process"/>
    <property type="evidence" value="ECO:0007669"/>
    <property type="project" value="TreeGrafter"/>
</dbReference>
<dbReference type="Proteomes" id="UP000239549">
    <property type="component" value="Unassembled WGS sequence"/>
</dbReference>
<evidence type="ECO:0000313" key="12">
    <source>
        <dbReference type="Proteomes" id="UP000239549"/>
    </source>
</evidence>
<dbReference type="InterPro" id="IPR013785">
    <property type="entry name" value="Aldolase_TIM"/>
</dbReference>
<feature type="binding site" evidence="9">
    <location>
        <begin position="235"/>
        <end position="236"/>
    </location>
    <ligand>
        <name>substrate</name>
    </ligand>
</feature>
<evidence type="ECO:0000313" key="11">
    <source>
        <dbReference type="EMBL" id="GBF35514.1"/>
    </source>
</evidence>
<dbReference type="PROSITE" id="PS00171">
    <property type="entry name" value="TIM_1"/>
    <property type="match status" value="1"/>
</dbReference>
<dbReference type="GO" id="GO:0005829">
    <property type="term" value="C:cytosol"/>
    <property type="evidence" value="ECO:0007669"/>
    <property type="project" value="TreeGrafter"/>
</dbReference>
<reference evidence="12" key="1">
    <citation type="submission" date="2018-02" db="EMBL/GenBank/DDBJ databases">
        <title>Genome sequence of Desulfocucumis palustris strain NAW-5.</title>
        <authorList>
            <person name="Watanabe M."/>
            <person name="Kojima H."/>
            <person name="Fukui M."/>
        </authorList>
    </citation>
    <scope>NUCLEOTIDE SEQUENCE [LARGE SCALE GENOMIC DNA]</scope>
    <source>
        <strain evidence="12">NAW-5</strain>
    </source>
</reference>
<keyword evidence="12" id="KW-1185">Reference proteome</keyword>
<evidence type="ECO:0000256" key="3">
    <source>
        <dbReference type="ARBA" id="ARBA00011940"/>
    </source>
</evidence>
<dbReference type="InterPro" id="IPR022896">
    <property type="entry name" value="TrioseP_Isoase_bac/euk"/>
</dbReference>
<dbReference type="InterPro" id="IPR000652">
    <property type="entry name" value="Triosephosphate_isomerase"/>
</dbReference>
<comment type="function">
    <text evidence="9">Involved in the gluconeogenesis. Catalyzes stereospecifically the conversion of dihydroxyacetone phosphate (DHAP) to D-glyceraldehyde-3-phosphate (G3P).</text>
</comment>
<dbReference type="OrthoDB" id="9809429at2"/>
<evidence type="ECO:0000256" key="9">
    <source>
        <dbReference type="HAMAP-Rule" id="MF_00147"/>
    </source>
</evidence>
<dbReference type="InterPro" id="IPR020861">
    <property type="entry name" value="Triosephosphate_isomerase_AS"/>
</dbReference>
<keyword evidence="8 9" id="KW-0413">Isomerase</keyword>
<evidence type="ECO:0000256" key="2">
    <source>
        <dbReference type="ARBA" id="ARBA00007422"/>
    </source>
</evidence>
<comment type="catalytic activity">
    <reaction evidence="9 10">
        <text>D-glyceraldehyde 3-phosphate = dihydroxyacetone phosphate</text>
        <dbReference type="Rhea" id="RHEA:18585"/>
        <dbReference type="ChEBI" id="CHEBI:57642"/>
        <dbReference type="ChEBI" id="CHEBI:59776"/>
        <dbReference type="EC" id="5.3.1.1"/>
    </reaction>
</comment>
<dbReference type="GO" id="GO:0046166">
    <property type="term" value="P:glyceraldehyde-3-phosphate biosynthetic process"/>
    <property type="evidence" value="ECO:0007669"/>
    <property type="project" value="TreeGrafter"/>
</dbReference>
<evidence type="ECO:0000256" key="10">
    <source>
        <dbReference type="RuleBase" id="RU363013"/>
    </source>
</evidence>
<dbReference type="AlphaFoldDB" id="A0A2L2XHQ1"/>
<dbReference type="EMBL" id="BFAV01000172">
    <property type="protein sequence ID" value="GBF35514.1"/>
    <property type="molecule type" value="Genomic_DNA"/>
</dbReference>
<dbReference type="UniPathway" id="UPA00109">
    <property type="reaction ID" value="UER00189"/>
</dbReference>
<evidence type="ECO:0000256" key="7">
    <source>
        <dbReference type="ARBA" id="ARBA00023152"/>
    </source>
</evidence>
<protein>
    <recommendedName>
        <fullName evidence="4 9">Triosephosphate isomerase</fullName>
        <shortName evidence="9">TIM</shortName>
        <shortName evidence="9">TPI</shortName>
        <ecNumber evidence="3 9">5.3.1.1</ecNumber>
    </recommendedName>
    <alternativeName>
        <fullName evidence="9">Triose-phosphate isomerase</fullName>
    </alternativeName>
</protein>
<name>A0A2L2XHQ1_9FIRM</name>
<proteinExistence type="inferred from homology"/>
<evidence type="ECO:0000256" key="5">
    <source>
        <dbReference type="ARBA" id="ARBA00022432"/>
    </source>
</evidence>
<evidence type="ECO:0000256" key="8">
    <source>
        <dbReference type="ARBA" id="ARBA00023235"/>
    </source>
</evidence>
<sequence>MRMPLIAGNWKMYKTVPETVEFINELKKLLAGGTGGVEVVLCPPHTSLGAAAQALAGSDINLAAQNMYWEEQGAFTGEISPPMLREIGCKYVILGHSERRQYFGETDETVNKKVKAAFKHGLIPIVCVGETLEQRESGVTEKVIDTQVRGALAGLDRTQTASLVMAYEPVWAIGTGRTASDDDAQKVNGLIRGLLAEVAGREAAEKVRIQYGGSVKPENTAGLMGKPDIDGALVGGASLKPDSFAGIIKAAR</sequence>
<comment type="pathway">
    <text evidence="9 10">Carbohydrate biosynthesis; gluconeogenesis.</text>
</comment>
<keyword evidence="7 9" id="KW-0324">Glycolysis</keyword>
<dbReference type="RefSeq" id="WP_104373580.1">
    <property type="nucleotide sequence ID" value="NZ_BFAV01000172.1"/>
</dbReference>
<dbReference type="GO" id="GO:0006094">
    <property type="term" value="P:gluconeogenesis"/>
    <property type="evidence" value="ECO:0007669"/>
    <property type="project" value="UniProtKB-UniRule"/>
</dbReference>
<comment type="pathway">
    <text evidence="1 9 10">Carbohydrate degradation; glycolysis; D-glyceraldehyde 3-phosphate from glycerone phosphate: step 1/1.</text>
</comment>
<gene>
    <name evidence="9" type="primary">tpiA</name>
    <name evidence="11" type="ORF">DCCM_4643</name>
</gene>
<dbReference type="UniPathway" id="UPA00138"/>
<evidence type="ECO:0000256" key="1">
    <source>
        <dbReference type="ARBA" id="ARBA00004680"/>
    </source>
</evidence>
<dbReference type="SUPFAM" id="SSF51351">
    <property type="entry name" value="Triosephosphate isomerase (TIM)"/>
    <property type="match status" value="1"/>
</dbReference>
<dbReference type="FunFam" id="3.20.20.70:FF:000016">
    <property type="entry name" value="Triosephosphate isomerase"/>
    <property type="match status" value="1"/>
</dbReference>
<feature type="binding site" evidence="9">
    <location>
        <position position="174"/>
    </location>
    <ligand>
        <name>substrate</name>
    </ligand>
</feature>
<dbReference type="PANTHER" id="PTHR21139:SF42">
    <property type="entry name" value="TRIOSEPHOSPHATE ISOMERASE"/>
    <property type="match status" value="1"/>
</dbReference>
<feature type="active site" description="Electrophile" evidence="9">
    <location>
        <position position="96"/>
    </location>
</feature>
<comment type="similarity">
    <text evidence="2 9 10">Belongs to the triosephosphate isomerase family.</text>
</comment>
<dbReference type="GO" id="GO:0004807">
    <property type="term" value="F:triose-phosphate isomerase activity"/>
    <property type="evidence" value="ECO:0007669"/>
    <property type="project" value="UniProtKB-UniRule"/>
</dbReference>
<dbReference type="GO" id="GO:0006096">
    <property type="term" value="P:glycolytic process"/>
    <property type="evidence" value="ECO:0007669"/>
    <property type="project" value="UniProtKB-UniRule"/>
</dbReference>
<comment type="caution">
    <text evidence="11">The sequence shown here is derived from an EMBL/GenBank/DDBJ whole genome shotgun (WGS) entry which is preliminary data.</text>
</comment>
<feature type="active site" description="Proton acceptor" evidence="9">
    <location>
        <position position="168"/>
    </location>
</feature>
<dbReference type="NCBIfam" id="TIGR00419">
    <property type="entry name" value="tim"/>
    <property type="match status" value="1"/>
</dbReference>
<keyword evidence="6 9" id="KW-0963">Cytoplasm</keyword>
<dbReference type="CDD" id="cd00311">
    <property type="entry name" value="TIM"/>
    <property type="match status" value="1"/>
</dbReference>
<dbReference type="Pfam" id="PF00121">
    <property type="entry name" value="TIM"/>
    <property type="match status" value="1"/>
</dbReference>
<evidence type="ECO:0000256" key="4">
    <source>
        <dbReference type="ARBA" id="ARBA00019397"/>
    </source>
</evidence>
<keyword evidence="5 9" id="KW-0312">Gluconeogenesis</keyword>
<feature type="binding site" evidence="9">
    <location>
        <position position="214"/>
    </location>
    <ligand>
        <name>substrate</name>
    </ligand>
</feature>
<dbReference type="HAMAP" id="MF_00147_B">
    <property type="entry name" value="TIM_B"/>
    <property type="match status" value="1"/>
</dbReference>
<comment type="subcellular location">
    <subcellularLocation>
        <location evidence="9 10">Cytoplasm</location>
    </subcellularLocation>
</comment>
<dbReference type="PANTHER" id="PTHR21139">
    <property type="entry name" value="TRIOSEPHOSPHATE ISOMERASE"/>
    <property type="match status" value="1"/>
</dbReference>
<organism evidence="11 12">
    <name type="scientific">Desulfocucumis palustris</name>
    <dbReference type="NCBI Taxonomy" id="1898651"/>
    <lineage>
        <taxon>Bacteria</taxon>
        <taxon>Bacillati</taxon>
        <taxon>Bacillota</taxon>
        <taxon>Clostridia</taxon>
        <taxon>Eubacteriales</taxon>
        <taxon>Desulfocucumaceae</taxon>
        <taxon>Desulfocucumis</taxon>
    </lineage>
</organism>
<dbReference type="Gene3D" id="3.20.20.70">
    <property type="entry name" value="Aldolase class I"/>
    <property type="match status" value="1"/>
</dbReference>